<dbReference type="PROSITE" id="PS51808">
    <property type="entry name" value="CHCH"/>
    <property type="match status" value="1"/>
</dbReference>
<feature type="region of interest" description="Disordered" evidence="1">
    <location>
        <begin position="1"/>
        <end position="59"/>
    </location>
</feature>
<dbReference type="InterPro" id="IPR052632">
    <property type="entry name" value="MICOS_subunit_Mic19"/>
</dbReference>
<dbReference type="PANTHER" id="PTHR21588">
    <property type="entry name" value="COILED-COIL-HELIX-COILED-COIL-HELIX DOMAIN CONTAINING 6"/>
    <property type="match status" value="1"/>
</dbReference>
<evidence type="ECO:0000256" key="1">
    <source>
        <dbReference type="SAM" id="MobiDB-lite"/>
    </source>
</evidence>
<organism evidence="2">
    <name type="scientific">Bactrocera dorsalis</name>
    <name type="common">Oriental fruit fly</name>
    <name type="synonym">Dacus dorsalis</name>
    <dbReference type="NCBI Taxonomy" id="27457"/>
    <lineage>
        <taxon>Eukaryota</taxon>
        <taxon>Metazoa</taxon>
        <taxon>Ecdysozoa</taxon>
        <taxon>Arthropoda</taxon>
        <taxon>Hexapoda</taxon>
        <taxon>Insecta</taxon>
        <taxon>Pterygota</taxon>
        <taxon>Neoptera</taxon>
        <taxon>Endopterygota</taxon>
        <taxon>Diptera</taxon>
        <taxon>Brachycera</taxon>
        <taxon>Muscomorpha</taxon>
        <taxon>Tephritoidea</taxon>
        <taxon>Tephritidae</taxon>
        <taxon>Bactrocera</taxon>
        <taxon>Bactrocera</taxon>
    </lineage>
</organism>
<dbReference type="OrthoDB" id="70030at2759"/>
<dbReference type="InterPro" id="IPR012471">
    <property type="entry name" value="DUF1690"/>
</dbReference>
<proteinExistence type="predicted"/>
<reference evidence="2" key="1">
    <citation type="journal article" date="2014" name="BMC Genomics">
        <title>Characterizing the developmental transcriptome of the oriental fruit fly, Bactrocera dorsalis (Diptera: Tephritidae) through comparative genomic analysis with Drosophila melanogaster utilizing modENCODE datasets.</title>
        <authorList>
            <person name="Geib S.M."/>
            <person name="Calla B."/>
            <person name="Hall B."/>
            <person name="Hou S."/>
            <person name="Manoukis N.C."/>
        </authorList>
    </citation>
    <scope>NUCLEOTIDE SEQUENCE</scope>
    <source>
        <strain evidence="2">Punador</strain>
    </source>
</reference>
<dbReference type="EMBL" id="GAKP01017386">
    <property type="protein sequence ID" value="JAC41566.1"/>
    <property type="molecule type" value="Transcribed_RNA"/>
</dbReference>
<evidence type="ECO:0000313" key="2">
    <source>
        <dbReference type="EMBL" id="JAC41569.1"/>
    </source>
</evidence>
<dbReference type="GO" id="GO:0061617">
    <property type="term" value="C:MICOS complex"/>
    <property type="evidence" value="ECO:0007669"/>
    <property type="project" value="TreeGrafter"/>
</dbReference>
<dbReference type="AlphaFoldDB" id="A0A034VGD7"/>
<protein>
    <submittedName>
        <fullName evidence="2">Coiled-coil-helix-coiled-coil-helix domain-containing protein 3, mitochondrial</fullName>
    </submittedName>
</protein>
<sequence>MGAAHSTEPRSVSMDNPNPGVIDISDEVVQRLKKGINKQAKESAATEAAPTPPVKDVRPIPVKPATPPPAVVPPTVVYQAPATQTVYVATSGTTITAADMVRQKEAELTQNDAMWRQRLDELEQTLKKTNTIMEKEYSSALEDVRQRFATASPVHQLPPCQDLKAQVIACYRANPGQTLKCSEEVAAFRECINLNRIKKLDAEDAKPIAKAA</sequence>
<gene>
    <name evidence="2" type="primary">CHCH3</name>
</gene>
<dbReference type="EMBL" id="GAKP01017384">
    <property type="protein sequence ID" value="JAC41568.1"/>
    <property type="molecule type" value="Transcribed_RNA"/>
</dbReference>
<dbReference type="PANTHER" id="PTHR21588:SF18">
    <property type="entry name" value="MICOS COMPLEX SUBUNIT MIC19"/>
    <property type="match status" value="1"/>
</dbReference>
<name>A0A034VGD7_BACDO</name>
<dbReference type="EMBL" id="GAKP01017383">
    <property type="protein sequence ID" value="JAC41569.1"/>
    <property type="molecule type" value="Transcribed_RNA"/>
</dbReference>
<dbReference type="GO" id="GO:0007007">
    <property type="term" value="P:inner mitochondrial membrane organization"/>
    <property type="evidence" value="ECO:0007669"/>
    <property type="project" value="TreeGrafter"/>
</dbReference>
<dbReference type="Pfam" id="PF07956">
    <property type="entry name" value="DUF1690"/>
    <property type="match status" value="1"/>
</dbReference>
<accession>A0A034VGD7</accession>